<dbReference type="AlphaFoldDB" id="A0AAW4MH57"/>
<reference evidence="2" key="1">
    <citation type="submission" date="2021-06" db="EMBL/GenBank/DDBJ databases">
        <title>Collection of gut derived symbiotic bacterial strains cultured from healthy donors.</title>
        <authorList>
            <person name="Lin H."/>
            <person name="Littmann E."/>
            <person name="Pamer E.G."/>
        </authorList>
    </citation>
    <scope>NUCLEOTIDE SEQUENCE</scope>
    <source>
        <strain evidence="2">MSK.6.33</strain>
    </source>
</reference>
<organism evidence="2 3">
    <name type="scientific">Phocaeicola vulgatus</name>
    <name type="common">Bacteroides vulgatus</name>
    <dbReference type="NCBI Taxonomy" id="821"/>
    <lineage>
        <taxon>Bacteria</taxon>
        <taxon>Pseudomonadati</taxon>
        <taxon>Bacteroidota</taxon>
        <taxon>Bacteroidia</taxon>
        <taxon>Bacteroidales</taxon>
        <taxon>Bacteroidaceae</taxon>
        <taxon>Phocaeicola</taxon>
    </lineage>
</organism>
<dbReference type="Proteomes" id="UP000736888">
    <property type="component" value="Unassembled WGS sequence"/>
</dbReference>
<feature type="chain" id="PRO_5043688924" description="Lipocalin-like domain-containing protein" evidence="1">
    <location>
        <begin position="19"/>
        <end position="130"/>
    </location>
</feature>
<evidence type="ECO:0000313" key="3">
    <source>
        <dbReference type="Proteomes" id="UP000736888"/>
    </source>
</evidence>
<dbReference type="PROSITE" id="PS51257">
    <property type="entry name" value="PROKAR_LIPOPROTEIN"/>
    <property type="match status" value="1"/>
</dbReference>
<sequence length="130" mass="14979">MRKILFMMAMVLPFFVFTSCSKDDEHTFDYDLNMIYGTWMLDEVDTGNGYQDWILEETSATFKKDGSYYGRGYFGNGLGIYTAEGKTITCFVGGKEYIKYDVLDLNGNKCELRMYMTGSDDDIKIKCVKE</sequence>
<dbReference type="EMBL" id="JAHPYS010000022">
    <property type="protein sequence ID" value="MBU9139344.1"/>
    <property type="molecule type" value="Genomic_DNA"/>
</dbReference>
<feature type="signal peptide" evidence="1">
    <location>
        <begin position="1"/>
        <end position="18"/>
    </location>
</feature>
<comment type="caution">
    <text evidence="2">The sequence shown here is derived from an EMBL/GenBank/DDBJ whole genome shotgun (WGS) entry which is preliminary data.</text>
</comment>
<proteinExistence type="predicted"/>
<evidence type="ECO:0008006" key="4">
    <source>
        <dbReference type="Google" id="ProtNLM"/>
    </source>
</evidence>
<name>A0AAW4MH57_PHOVU</name>
<evidence type="ECO:0000313" key="2">
    <source>
        <dbReference type="EMBL" id="MBU9139344.1"/>
    </source>
</evidence>
<protein>
    <recommendedName>
        <fullName evidence="4">Lipocalin-like domain-containing protein</fullName>
    </recommendedName>
</protein>
<accession>A0AAW4MH57</accession>
<keyword evidence="1" id="KW-0732">Signal</keyword>
<evidence type="ECO:0000256" key="1">
    <source>
        <dbReference type="SAM" id="SignalP"/>
    </source>
</evidence>
<gene>
    <name evidence="2" type="ORF">KTG10_11405</name>
</gene>
<dbReference type="RefSeq" id="WP_057099245.1">
    <property type="nucleotide sequence ID" value="NZ_JAHPYS010000022.1"/>
</dbReference>